<dbReference type="Pfam" id="PF13579">
    <property type="entry name" value="Glyco_trans_4_4"/>
    <property type="match status" value="1"/>
</dbReference>
<evidence type="ECO:0000313" key="3">
    <source>
        <dbReference type="Proteomes" id="UP000589984"/>
    </source>
</evidence>
<dbReference type="CDD" id="cd03794">
    <property type="entry name" value="GT4_WbuB-like"/>
    <property type="match status" value="1"/>
</dbReference>
<dbReference type="PANTHER" id="PTHR12526">
    <property type="entry name" value="GLYCOSYLTRANSFERASE"/>
    <property type="match status" value="1"/>
</dbReference>
<organism evidence="2 3">
    <name type="scientific">Vreelandella maris</name>
    <dbReference type="NCBI Taxonomy" id="2729617"/>
    <lineage>
        <taxon>Bacteria</taxon>
        <taxon>Pseudomonadati</taxon>
        <taxon>Pseudomonadota</taxon>
        <taxon>Gammaproteobacteria</taxon>
        <taxon>Oceanospirillales</taxon>
        <taxon>Halomonadaceae</taxon>
        <taxon>Vreelandella</taxon>
    </lineage>
</organism>
<dbReference type="Gene3D" id="3.40.50.2000">
    <property type="entry name" value="Glycogen Phosphorylase B"/>
    <property type="match status" value="2"/>
</dbReference>
<dbReference type="RefSeq" id="WP_176302748.1">
    <property type="nucleotide sequence ID" value="NZ_JABWCV010000005.1"/>
</dbReference>
<name>A0A7Y6V7M6_9GAMM</name>
<dbReference type="PANTHER" id="PTHR12526:SF638">
    <property type="entry name" value="SPORE COAT PROTEIN SA"/>
    <property type="match status" value="1"/>
</dbReference>
<proteinExistence type="predicted"/>
<protein>
    <submittedName>
        <fullName evidence="2">Glycosyltransferase family 4 protein</fullName>
    </submittedName>
</protein>
<dbReference type="EMBL" id="JABWCV010000005">
    <property type="protein sequence ID" value="NVF13663.1"/>
    <property type="molecule type" value="Genomic_DNA"/>
</dbReference>
<comment type="caution">
    <text evidence="2">The sequence shown here is derived from an EMBL/GenBank/DDBJ whole genome shotgun (WGS) entry which is preliminary data.</text>
</comment>
<dbReference type="GO" id="GO:0016757">
    <property type="term" value="F:glycosyltransferase activity"/>
    <property type="evidence" value="ECO:0007669"/>
    <property type="project" value="TreeGrafter"/>
</dbReference>
<dbReference type="SUPFAM" id="SSF53756">
    <property type="entry name" value="UDP-Glycosyltransferase/glycogen phosphorylase"/>
    <property type="match status" value="1"/>
</dbReference>
<reference evidence="2 3" key="1">
    <citation type="submission" date="2020-06" db="EMBL/GenBank/DDBJ databases">
        <title>Halomonas sp. QX-1 draft genome sequence.</title>
        <authorList>
            <person name="Qiu X."/>
        </authorList>
    </citation>
    <scope>NUCLEOTIDE SEQUENCE [LARGE SCALE GENOMIC DNA]</scope>
    <source>
        <strain evidence="2 3">QX-1</strain>
    </source>
</reference>
<evidence type="ECO:0000313" key="2">
    <source>
        <dbReference type="EMBL" id="NVF13663.1"/>
    </source>
</evidence>
<keyword evidence="2" id="KW-0808">Transferase</keyword>
<dbReference type="Pfam" id="PF13692">
    <property type="entry name" value="Glyco_trans_1_4"/>
    <property type="match status" value="1"/>
</dbReference>
<dbReference type="Proteomes" id="UP000589984">
    <property type="component" value="Unassembled WGS sequence"/>
</dbReference>
<evidence type="ECO:0000259" key="1">
    <source>
        <dbReference type="Pfam" id="PF13579"/>
    </source>
</evidence>
<gene>
    <name evidence="2" type="ORF">HUO07_05700</name>
</gene>
<sequence>MKIIYLHQYFNTPEMSGGTRSYEMARRMVAAGHEVHMITSYRETDSQKKGWFKTQEAGINVHWFPVPYSNLMGFSQRLKAFISFALAARKKVIENGGDIIFATSTPLTIAIPAVMASRKKKIPMVFEVRDLWPELPIAVGALKNPLLRFSACKLERWAYHNAEAVVALSPGMKEGVVRTDYPAERVSVIPNSSDNAEFQHDPAAASRFRSEREWLGDRPLLVYTGTFGSINGVGYLVNLANEFKKLNSDVRILLVGDGAERGKVISEAEQAGVLGFNLFVEDKLPKREIPALLSAATMASVLFIDLPEMRPNSANKFFDALASGTPVMLNYGGWMHELVKQRECGLAMWGKSVAEVAVELNELMQDVNWLAKAGGAARQLAEDCFARDKLAKQLMLVLETVVEGAPHRAEQIAPGNYFFNS</sequence>
<dbReference type="InterPro" id="IPR028098">
    <property type="entry name" value="Glyco_trans_4-like_N"/>
</dbReference>
<accession>A0A7Y6V7M6</accession>
<dbReference type="AlphaFoldDB" id="A0A7Y6V7M6"/>
<feature type="domain" description="Glycosyltransferase subfamily 4-like N-terminal" evidence="1">
    <location>
        <begin position="18"/>
        <end position="191"/>
    </location>
</feature>
<keyword evidence="3" id="KW-1185">Reference proteome</keyword>